<evidence type="ECO:0000313" key="1">
    <source>
        <dbReference type="EMBL" id="CAA9270229.1"/>
    </source>
</evidence>
<accession>A0A6J4J949</accession>
<proteinExistence type="predicted"/>
<sequence>MAERKRQQQAQGQYRAQVAAQREAERAYRAAERARSVATRASAAEQKAAEKEAAQLYLESRQAEVAARNAELAETYAEIDGLLSATLDIDDWIDLERLRITTVQHPPFDPGRVGHSVPAPTPRYPAQPMWQEPEPPKGGLGAVFGGRKRHDEAVARARSGYEQAYAEWRSQMMAVEAGHRQQLAHHAAAEERRQAALDVARRRYDEECRQRENDAAERNAELDALINGLAFDVESAIQEYVGIVLSNSVYPERFPVTHEHRFDLEFRELQLTVTVPQPSDIPAVKEYRYVRAKDDISSTALPVKEKKERYGAAIAQVAVRTLHEIFEADRVGRIHSVSLTVVTSHLDPATGQPVTVPLAVVAADRDRFLALNLANVVPGATLSYLGAAVSKNPFDLVPADTSRSVRVQPR</sequence>
<protein>
    <recommendedName>
        <fullName evidence="2">Restriction system protein</fullName>
    </recommendedName>
</protein>
<reference evidence="1" key="1">
    <citation type="submission" date="2020-02" db="EMBL/GenBank/DDBJ databases">
        <authorList>
            <person name="Meier V. D."/>
        </authorList>
    </citation>
    <scope>NUCLEOTIDE SEQUENCE</scope>
    <source>
        <strain evidence="1">AVDCRST_MAG41</strain>
    </source>
</reference>
<organism evidence="1">
    <name type="scientific">uncultured Mycobacteriales bacterium</name>
    <dbReference type="NCBI Taxonomy" id="581187"/>
    <lineage>
        <taxon>Bacteria</taxon>
        <taxon>Bacillati</taxon>
        <taxon>Actinomycetota</taxon>
        <taxon>Actinomycetes</taxon>
        <taxon>Mycobacteriales</taxon>
        <taxon>environmental samples</taxon>
    </lineage>
</organism>
<name>A0A6J4J949_9ACTN</name>
<dbReference type="AlphaFoldDB" id="A0A6J4J949"/>
<evidence type="ECO:0008006" key="2">
    <source>
        <dbReference type="Google" id="ProtNLM"/>
    </source>
</evidence>
<gene>
    <name evidence="1" type="ORF">AVDCRST_MAG41-2823</name>
</gene>
<dbReference type="EMBL" id="CADCTP010000262">
    <property type="protein sequence ID" value="CAA9270229.1"/>
    <property type="molecule type" value="Genomic_DNA"/>
</dbReference>